<dbReference type="RefSeq" id="WP_014587057.1">
    <property type="nucleotide sequence ID" value="NC_017527.1"/>
</dbReference>
<name>G7WP32_METH6</name>
<evidence type="ECO:0000313" key="1">
    <source>
        <dbReference type="EMBL" id="AET64873.1"/>
    </source>
</evidence>
<dbReference type="HOGENOM" id="CLU_1850634_0_0_2"/>
<organism evidence="1 2">
    <name type="scientific">Methanothrix harundinacea (strain 6Ac)</name>
    <name type="common">Methanosaeta harundinacea</name>
    <dbReference type="NCBI Taxonomy" id="1110509"/>
    <lineage>
        <taxon>Archaea</taxon>
        <taxon>Methanobacteriati</taxon>
        <taxon>Methanobacteriota</taxon>
        <taxon>Stenosarchaea group</taxon>
        <taxon>Methanomicrobia</taxon>
        <taxon>Methanotrichales</taxon>
        <taxon>Methanotrichaceae</taxon>
        <taxon>Methanothrix</taxon>
    </lineage>
</organism>
<dbReference type="GeneID" id="41009194"/>
<evidence type="ECO:0000313" key="2">
    <source>
        <dbReference type="Proteomes" id="UP000005877"/>
    </source>
</evidence>
<dbReference type="STRING" id="1110509.Mhar_1509"/>
<dbReference type="PATRIC" id="fig|1110509.7.peg.1685"/>
<accession>G7WP32</accession>
<sequence>MKSTIIILMMVAALVSITPSLAGMENITINITSPEEGDEVEWRNWVIGETNLKNYTDYHIYVIINPADSGTWWVQPKAVIDTNTGIWRAHVYFGREGMDWGSYQFVCAIITASKLEYNTFDNIPENIAKSDIIMVRRK</sequence>
<gene>
    <name evidence="1" type="ordered locus">Mhar_1509</name>
</gene>
<dbReference type="Proteomes" id="UP000005877">
    <property type="component" value="Chromosome"/>
</dbReference>
<keyword evidence="2" id="KW-1185">Reference proteome</keyword>
<reference evidence="1 2" key="1">
    <citation type="journal article" date="2012" name="PLoS ONE">
        <title>The genome characteristics and predicted function of methyl-group oxidation pathway in the obligate aceticlastic methanogens, Methanosaeta spp.</title>
        <authorList>
            <person name="Zhu J."/>
            <person name="Zheng H."/>
            <person name="Ai G."/>
            <person name="Zhang G."/>
            <person name="Liu D."/>
            <person name="Liu X."/>
            <person name="Dong X."/>
        </authorList>
    </citation>
    <scope>NUCLEOTIDE SEQUENCE [LARGE SCALE GENOMIC DNA]</scope>
    <source>
        <strain evidence="1 2">6Ac</strain>
    </source>
</reference>
<dbReference type="AlphaFoldDB" id="G7WP32"/>
<dbReference type="EMBL" id="CP003117">
    <property type="protein sequence ID" value="AET64873.1"/>
    <property type="molecule type" value="Genomic_DNA"/>
</dbReference>
<protein>
    <submittedName>
        <fullName evidence="1">Uncharacterized protein</fullName>
    </submittedName>
</protein>
<proteinExistence type="predicted"/>
<dbReference type="KEGG" id="mhi:Mhar_1509"/>